<dbReference type="SUPFAM" id="SSF101898">
    <property type="entry name" value="NHL repeat"/>
    <property type="match status" value="1"/>
</dbReference>
<keyword evidence="3" id="KW-0862">Zinc</keyword>
<feature type="domain" description="B box-type" evidence="6">
    <location>
        <begin position="118"/>
        <end position="159"/>
    </location>
</feature>
<reference evidence="7" key="1">
    <citation type="journal article" date="2022" name="bioRxiv">
        <title>Sequencing and chromosome-scale assembly of the giantPleurodeles waltlgenome.</title>
        <authorList>
            <person name="Brown T."/>
            <person name="Elewa A."/>
            <person name="Iarovenko S."/>
            <person name="Subramanian E."/>
            <person name="Araus A.J."/>
            <person name="Petzold A."/>
            <person name="Susuki M."/>
            <person name="Suzuki K.-i.T."/>
            <person name="Hayashi T."/>
            <person name="Toyoda A."/>
            <person name="Oliveira C."/>
            <person name="Osipova E."/>
            <person name="Leigh N.D."/>
            <person name="Simon A."/>
            <person name="Yun M.H."/>
        </authorList>
    </citation>
    <scope>NUCLEOTIDE SEQUENCE</scope>
    <source>
        <strain evidence="7">20211129_DDA</strain>
        <tissue evidence="7">Liver</tissue>
    </source>
</reference>
<dbReference type="InterPro" id="IPR011042">
    <property type="entry name" value="6-blade_b-propeller_TolB-like"/>
</dbReference>
<evidence type="ECO:0000313" key="7">
    <source>
        <dbReference type="EMBL" id="KAJ1195086.1"/>
    </source>
</evidence>
<dbReference type="EMBL" id="JANPWB010000004">
    <property type="protein sequence ID" value="KAJ1195086.1"/>
    <property type="molecule type" value="Genomic_DNA"/>
</dbReference>
<gene>
    <name evidence="7" type="ORF">NDU88_004368</name>
</gene>
<keyword evidence="2 4" id="KW-0479">Metal-binding</keyword>
<dbReference type="Pfam" id="PF00643">
    <property type="entry name" value="zf-B_box"/>
    <property type="match status" value="1"/>
</dbReference>
<keyword evidence="2 4" id="KW-0863">Zinc-finger</keyword>
<feature type="region of interest" description="Disordered" evidence="5">
    <location>
        <begin position="395"/>
        <end position="418"/>
    </location>
</feature>
<keyword evidence="8" id="KW-1185">Reference proteome</keyword>
<name>A0AAV7V398_PLEWA</name>
<dbReference type="InterPro" id="IPR000315">
    <property type="entry name" value="Znf_B-box"/>
</dbReference>
<dbReference type="PANTHER" id="PTHR25462">
    <property type="entry name" value="BONUS, ISOFORM C-RELATED"/>
    <property type="match status" value="1"/>
</dbReference>
<evidence type="ECO:0000256" key="3">
    <source>
        <dbReference type="ARBA" id="ARBA00022833"/>
    </source>
</evidence>
<comment type="similarity">
    <text evidence="1">Belongs to the TRIM/RBCC family.</text>
</comment>
<evidence type="ECO:0000313" key="8">
    <source>
        <dbReference type="Proteomes" id="UP001066276"/>
    </source>
</evidence>
<evidence type="ECO:0000259" key="6">
    <source>
        <dbReference type="PROSITE" id="PS50119"/>
    </source>
</evidence>
<dbReference type="PROSITE" id="PS50119">
    <property type="entry name" value="ZF_BBOX"/>
    <property type="match status" value="1"/>
</dbReference>
<sequence>MHSYCHGCLNLLVKDGSLRCPQCSLIVTVKDCTSGLKTNTFLNNLIDLFQSKIKNPEGISCSSCQKAVTPTHHCLHCNGFLCHACTNNVDSSCATLDHKVVALGEFLSGKHDVEARLCQQLFCHDHQHEPLTFYCDTCKTVLCKKCHLLAHAQHPVVTAAEAVLTKKTEVTALIEDLEFHIKSIAEREDQLDNDFEMVQKAAAGIDKSINEYVNKLTALLLQRKEATLVELDLLLKERREQHLSMKKELTGQKEREIRTRRFAQMVVDLGKDIDVLSMTEVIKGRVLELERFTPQLFEMNIPELVVGLKEKALSEFKHFVLRITKERFEGTEVNADKRVSLAVALPHSIALSTEGNMSLIDTLPPKESFQAMQVLHREHNLTPRLTILLHESSSDEESDGWLEQSESSNEYHSTDEGATSDGDDWFLNKVFPPTNQRPVCVGAFEINQYMDFATPKITGLTVNRSGEIIMCDKANDDIKWFSPDGIAGNCILPPEPEGSLPLCGLAMCGDILVCSSGCYLLFLTLEEKLLQKIKLRGPHPPYAIASYRSSYVAVSEGSLCSVSLYKTSGQCVGRVQPAGCQGGKFLFIAINSQEVFIVSDFFQKKIILFKRSGEIVNVLDTSSPLLREPFSLCVDSHDHVFVVDQERVLEFTPDGIFGRVILSTGNGLEDPRLLTVDKKQRLILVHKQDYAKIFQLT</sequence>
<dbReference type="Gene3D" id="2.120.10.30">
    <property type="entry name" value="TolB, C-terminal domain"/>
    <property type="match status" value="1"/>
</dbReference>
<accession>A0AAV7V398</accession>
<dbReference type="SUPFAM" id="SSF57850">
    <property type="entry name" value="RING/U-box"/>
    <property type="match status" value="1"/>
</dbReference>
<dbReference type="GO" id="GO:0060340">
    <property type="term" value="P:positive regulation of type I interferon-mediated signaling pathway"/>
    <property type="evidence" value="ECO:0007669"/>
    <property type="project" value="TreeGrafter"/>
</dbReference>
<proteinExistence type="inferred from homology"/>
<organism evidence="7 8">
    <name type="scientific">Pleurodeles waltl</name>
    <name type="common">Iberian ribbed newt</name>
    <dbReference type="NCBI Taxonomy" id="8319"/>
    <lineage>
        <taxon>Eukaryota</taxon>
        <taxon>Metazoa</taxon>
        <taxon>Chordata</taxon>
        <taxon>Craniata</taxon>
        <taxon>Vertebrata</taxon>
        <taxon>Euteleostomi</taxon>
        <taxon>Amphibia</taxon>
        <taxon>Batrachia</taxon>
        <taxon>Caudata</taxon>
        <taxon>Salamandroidea</taxon>
        <taxon>Salamandridae</taxon>
        <taxon>Pleurodelinae</taxon>
        <taxon>Pleurodeles</taxon>
    </lineage>
</organism>
<dbReference type="GO" id="GO:0045087">
    <property type="term" value="P:innate immune response"/>
    <property type="evidence" value="ECO:0007669"/>
    <property type="project" value="TreeGrafter"/>
</dbReference>
<dbReference type="GO" id="GO:0008270">
    <property type="term" value="F:zinc ion binding"/>
    <property type="evidence" value="ECO:0007669"/>
    <property type="project" value="UniProtKB-KW"/>
</dbReference>
<evidence type="ECO:0000256" key="4">
    <source>
        <dbReference type="PROSITE-ProRule" id="PRU00024"/>
    </source>
</evidence>
<evidence type="ECO:0000256" key="5">
    <source>
        <dbReference type="SAM" id="MobiDB-lite"/>
    </source>
</evidence>
<evidence type="ECO:0000256" key="1">
    <source>
        <dbReference type="ARBA" id="ARBA00008518"/>
    </source>
</evidence>
<dbReference type="SUPFAM" id="SSF57845">
    <property type="entry name" value="B-box zinc-binding domain"/>
    <property type="match status" value="1"/>
</dbReference>
<dbReference type="Gene3D" id="3.30.160.60">
    <property type="entry name" value="Classic Zinc Finger"/>
    <property type="match status" value="1"/>
</dbReference>
<dbReference type="Proteomes" id="UP001066276">
    <property type="component" value="Chromosome 2_2"/>
</dbReference>
<dbReference type="InterPro" id="IPR047153">
    <property type="entry name" value="TRIM45/56/19-like"/>
</dbReference>
<protein>
    <recommendedName>
        <fullName evidence="6">B box-type domain-containing protein</fullName>
    </recommendedName>
</protein>
<dbReference type="GO" id="GO:0061630">
    <property type="term" value="F:ubiquitin protein ligase activity"/>
    <property type="evidence" value="ECO:0007669"/>
    <property type="project" value="TreeGrafter"/>
</dbReference>
<comment type="caution">
    <text evidence="7">The sequence shown here is derived from an EMBL/GenBank/DDBJ whole genome shotgun (WGS) entry which is preliminary data.</text>
</comment>
<dbReference type="CDD" id="cd19757">
    <property type="entry name" value="Bbox1"/>
    <property type="match status" value="1"/>
</dbReference>
<dbReference type="PANTHER" id="PTHR25462:SF299">
    <property type="entry name" value="E3 UBIQUITIN-PROTEIN LIGASE TRIM56"/>
    <property type="match status" value="1"/>
</dbReference>
<evidence type="ECO:0000256" key="2">
    <source>
        <dbReference type="ARBA" id="ARBA00022771"/>
    </source>
</evidence>
<dbReference type="AlphaFoldDB" id="A0AAV7V398"/>
<dbReference type="GO" id="GO:0005654">
    <property type="term" value="C:nucleoplasm"/>
    <property type="evidence" value="ECO:0007669"/>
    <property type="project" value="TreeGrafter"/>
</dbReference>